<reference evidence="5" key="1">
    <citation type="submission" date="2017-02" db="UniProtKB">
        <authorList>
            <consortium name="WormBaseParasite"/>
        </authorList>
    </citation>
    <scope>IDENTIFICATION</scope>
</reference>
<dbReference type="GO" id="GO:0005764">
    <property type="term" value="C:lysosome"/>
    <property type="evidence" value="ECO:0007669"/>
    <property type="project" value="TreeGrafter"/>
</dbReference>
<dbReference type="Gene3D" id="2.40.70.10">
    <property type="entry name" value="Acid Proteases"/>
    <property type="match status" value="1"/>
</dbReference>
<comment type="similarity">
    <text evidence="1">Belongs to the peptidase A1 family.</text>
</comment>
<dbReference type="AlphaFoldDB" id="A0A0N4YW24"/>
<dbReference type="WBParaSite" id="NBR_0002144601-mRNA-1">
    <property type="protein sequence ID" value="NBR_0002144601-mRNA-1"/>
    <property type="gene ID" value="NBR_0002144601"/>
</dbReference>
<feature type="domain" description="Peptidase A1" evidence="2">
    <location>
        <begin position="1"/>
        <end position="137"/>
    </location>
</feature>
<evidence type="ECO:0000313" key="4">
    <source>
        <dbReference type="Proteomes" id="UP000271162"/>
    </source>
</evidence>
<proteinExistence type="inferred from homology"/>
<dbReference type="InterPro" id="IPR033121">
    <property type="entry name" value="PEPTIDASE_A1"/>
</dbReference>
<evidence type="ECO:0000313" key="5">
    <source>
        <dbReference type="WBParaSite" id="NBR_0002144601-mRNA-1"/>
    </source>
</evidence>
<dbReference type="Pfam" id="PF00026">
    <property type="entry name" value="Asp"/>
    <property type="match status" value="1"/>
</dbReference>
<keyword evidence="4" id="KW-1185">Reference proteome</keyword>
<dbReference type="SUPFAM" id="SSF50630">
    <property type="entry name" value="Acid proteases"/>
    <property type="match status" value="1"/>
</dbReference>
<dbReference type="InterPro" id="IPR021109">
    <property type="entry name" value="Peptidase_aspartic_dom_sf"/>
</dbReference>
<dbReference type="Proteomes" id="UP000271162">
    <property type="component" value="Unassembled WGS sequence"/>
</dbReference>
<dbReference type="InterPro" id="IPR001461">
    <property type="entry name" value="Aspartic_peptidase_A1"/>
</dbReference>
<dbReference type="PROSITE" id="PS51767">
    <property type="entry name" value="PEPTIDASE_A1"/>
    <property type="match status" value="1"/>
</dbReference>
<dbReference type="STRING" id="27835.A0A0N4YW24"/>
<dbReference type="GO" id="GO:0004190">
    <property type="term" value="F:aspartic-type endopeptidase activity"/>
    <property type="evidence" value="ECO:0007669"/>
    <property type="project" value="InterPro"/>
</dbReference>
<accession>A0A0N4YW24</accession>
<evidence type="ECO:0000313" key="3">
    <source>
        <dbReference type="EMBL" id="VDL85242.1"/>
    </source>
</evidence>
<dbReference type="GO" id="GO:0006508">
    <property type="term" value="P:proteolysis"/>
    <property type="evidence" value="ECO:0007669"/>
    <property type="project" value="InterPro"/>
</dbReference>
<organism evidence="5">
    <name type="scientific">Nippostrongylus brasiliensis</name>
    <name type="common">Rat hookworm</name>
    <dbReference type="NCBI Taxonomy" id="27835"/>
    <lineage>
        <taxon>Eukaryota</taxon>
        <taxon>Metazoa</taxon>
        <taxon>Ecdysozoa</taxon>
        <taxon>Nematoda</taxon>
        <taxon>Chromadorea</taxon>
        <taxon>Rhabditida</taxon>
        <taxon>Rhabditina</taxon>
        <taxon>Rhabditomorpha</taxon>
        <taxon>Strongyloidea</taxon>
        <taxon>Heligmosomidae</taxon>
        <taxon>Nippostrongylus</taxon>
    </lineage>
</organism>
<sequence length="137" mass="14937">MDNVNMGGVMVTGQKFGIANNINHWGITPVAGIFGMGFPKSYAIPAPMQNFVRGFPSPYWIMWMNPAVINPSLGQSAGLISFGQQDNAHCRPTWQYVPLSSASDWQVALSSFQIGGYFVATTGQVSSFIIGLKFRKN</sequence>
<dbReference type="PANTHER" id="PTHR47966">
    <property type="entry name" value="BETA-SITE APP-CLEAVING ENZYME, ISOFORM A-RELATED"/>
    <property type="match status" value="1"/>
</dbReference>
<name>A0A0N4YW24_NIPBR</name>
<protein>
    <submittedName>
        <fullName evidence="5">Napsin-A (inferred by orthology to a human protein)</fullName>
    </submittedName>
</protein>
<dbReference type="PANTHER" id="PTHR47966:SF8">
    <property type="entry name" value="ASPARTIC PROTEASE 1-RELATED"/>
    <property type="match status" value="1"/>
</dbReference>
<evidence type="ECO:0000259" key="2">
    <source>
        <dbReference type="PROSITE" id="PS51767"/>
    </source>
</evidence>
<gene>
    <name evidence="3" type="ORF">NBR_LOCUS21447</name>
</gene>
<evidence type="ECO:0000256" key="1">
    <source>
        <dbReference type="ARBA" id="ARBA00007447"/>
    </source>
</evidence>
<dbReference type="EMBL" id="UYSL01026346">
    <property type="protein sequence ID" value="VDL85242.1"/>
    <property type="molecule type" value="Genomic_DNA"/>
</dbReference>
<reference evidence="3 4" key="2">
    <citation type="submission" date="2018-11" db="EMBL/GenBank/DDBJ databases">
        <authorList>
            <consortium name="Pathogen Informatics"/>
        </authorList>
    </citation>
    <scope>NUCLEOTIDE SEQUENCE [LARGE SCALE GENOMIC DNA]</scope>
</reference>